<dbReference type="RefSeq" id="WP_109646450.1">
    <property type="nucleotide sequence ID" value="NZ_QGGB01000005.1"/>
</dbReference>
<evidence type="ECO:0000313" key="3">
    <source>
        <dbReference type="Proteomes" id="UP000245533"/>
    </source>
</evidence>
<dbReference type="EMBL" id="QGGB01000005">
    <property type="protein sequence ID" value="PWN07101.1"/>
    <property type="molecule type" value="Genomic_DNA"/>
</dbReference>
<evidence type="ECO:0000313" key="2">
    <source>
        <dbReference type="EMBL" id="PWN07101.1"/>
    </source>
</evidence>
<dbReference type="OrthoDB" id="1525013at2"/>
<organism evidence="2 3">
    <name type="scientific">Rhodohalobacter mucosus</name>
    <dbReference type="NCBI Taxonomy" id="2079485"/>
    <lineage>
        <taxon>Bacteria</taxon>
        <taxon>Pseudomonadati</taxon>
        <taxon>Balneolota</taxon>
        <taxon>Balneolia</taxon>
        <taxon>Balneolales</taxon>
        <taxon>Balneolaceae</taxon>
        <taxon>Rhodohalobacter</taxon>
    </lineage>
</organism>
<evidence type="ECO:0008006" key="4">
    <source>
        <dbReference type="Google" id="ProtNLM"/>
    </source>
</evidence>
<proteinExistence type="predicted"/>
<protein>
    <recommendedName>
        <fullName evidence="4">DUF2752 domain-containing protein</fullName>
    </recommendedName>
</protein>
<name>A0A316TTY7_9BACT</name>
<dbReference type="Proteomes" id="UP000245533">
    <property type="component" value="Unassembled WGS sequence"/>
</dbReference>
<keyword evidence="1" id="KW-0812">Transmembrane</keyword>
<sequence>MVKFKESFGHIFFLHFEWIALAGMLIAVVTIDPDSAAGFCLIEWTGVEHCPGEGIGRSMSSAMRGDFVRSFQLHPAGIPAIIILTIRIGSIFNRNSKMNNNKEYHENI</sequence>
<dbReference type="AlphaFoldDB" id="A0A316TTY7"/>
<keyword evidence="1" id="KW-0472">Membrane</keyword>
<dbReference type="InterPro" id="IPR021215">
    <property type="entry name" value="DUF2752"/>
</dbReference>
<dbReference type="Pfam" id="PF10825">
    <property type="entry name" value="DUF2752"/>
    <property type="match status" value="1"/>
</dbReference>
<reference evidence="2 3" key="1">
    <citation type="submission" date="2018-05" db="EMBL/GenBank/DDBJ databases">
        <title>Rhodohalobacter halophilus gen. nov., sp. nov., a moderately halophilic member of the family Balneolaceae.</title>
        <authorList>
            <person name="Liu Z.-W."/>
        </authorList>
    </citation>
    <scope>NUCLEOTIDE SEQUENCE [LARGE SCALE GENOMIC DNA]</scope>
    <source>
        <strain evidence="2 3">8A47</strain>
    </source>
</reference>
<feature type="transmembrane region" description="Helical" evidence="1">
    <location>
        <begin position="12"/>
        <end position="31"/>
    </location>
</feature>
<accession>A0A316TTY7</accession>
<feature type="transmembrane region" description="Helical" evidence="1">
    <location>
        <begin position="73"/>
        <end position="92"/>
    </location>
</feature>
<evidence type="ECO:0000256" key="1">
    <source>
        <dbReference type="SAM" id="Phobius"/>
    </source>
</evidence>
<keyword evidence="3" id="KW-1185">Reference proteome</keyword>
<keyword evidence="1" id="KW-1133">Transmembrane helix</keyword>
<comment type="caution">
    <text evidence="2">The sequence shown here is derived from an EMBL/GenBank/DDBJ whole genome shotgun (WGS) entry which is preliminary data.</text>
</comment>
<gene>
    <name evidence="2" type="ORF">DDZ15_07505</name>
</gene>